<sequence length="674" mass="76647">MKRSDKFNYFIQDKDPVEKRKKLIKRTLKWIKIILLIFILGITLTGCIQSFAIRTSTNVGAGLEFTNSRSKIGPKVTVLENKTETLELPSSGKNSETSKININTYKVNTNANPYISDPNVIKAVREQLNGKDGDKGYFGRDNTYSSGIVLNENKDTIFHNENNKYLVATIRSTNQIQADLPDYEFVNKIKPIYFFNYYYDWAKNGKIFLKYAKVGGEEKGTTTVAKEAIDNNGNISVTWVSGLGQVASYNGEKENISDFNDPEKQEALLIRKFNRDVLQLFYDKTFAKDSQFVETLGKDPSTFLVEKIQEAQKNAQAKKPVLFTLTAKEEVLIQKYIEIMNSWFALTGYLWTQNGNVTSSQIVAQSGDKSTAAEKAAENSSKYEFEKNVIGIGDPVNKLAFQDALPLLNISSWGQAWKYGPFYGIFVYPTSWVINGISQGIGILKGWGTIIVLFIVTFIIRGLVFAFTFKSTAKMSVQEELKSKRAVIEAKYVGFENNKAMKARKAQELQTLNKKYNISMLDTIGAQFFTLPIFITMWRAIQIIPSIKSTEWIGINFGSTSYQKVAEGQFIYLLILILAVLIQLASSVLPMLLNKKRFKERTSIAERQALKKQERTQQIMIIVFTVFVILFSAGVQIYWIFTGLFTIIQTLIMWKVKKTQWFKDRYSLKALARQ</sequence>
<dbReference type="InterPro" id="IPR001708">
    <property type="entry name" value="YidC/ALB3/OXA1/COX18"/>
</dbReference>
<comment type="subcellular location">
    <subcellularLocation>
        <location evidence="1 5">Membrane</location>
        <topology evidence="1 5">Multi-pass membrane protein</topology>
    </subcellularLocation>
</comment>
<evidence type="ECO:0000259" key="7">
    <source>
        <dbReference type="Pfam" id="PF02096"/>
    </source>
</evidence>
<dbReference type="GO" id="GO:0032977">
    <property type="term" value="F:membrane insertase activity"/>
    <property type="evidence" value="ECO:0007669"/>
    <property type="project" value="InterPro"/>
</dbReference>
<keyword evidence="4 6" id="KW-0472">Membrane</keyword>
<accession>A0A449B275</accession>
<feature type="transmembrane region" description="Helical" evidence="6">
    <location>
        <begin position="447"/>
        <end position="469"/>
    </location>
</feature>
<dbReference type="GO" id="GO:0005886">
    <property type="term" value="C:plasma membrane"/>
    <property type="evidence" value="ECO:0007669"/>
    <property type="project" value="TreeGrafter"/>
</dbReference>
<evidence type="ECO:0000256" key="1">
    <source>
        <dbReference type="ARBA" id="ARBA00004141"/>
    </source>
</evidence>
<dbReference type="GO" id="GO:0051205">
    <property type="term" value="P:protein insertion into membrane"/>
    <property type="evidence" value="ECO:0007669"/>
    <property type="project" value="TreeGrafter"/>
</dbReference>
<dbReference type="KEGG" id="mcit:NCTC10181_00502"/>
<dbReference type="PANTHER" id="PTHR12428">
    <property type="entry name" value="OXA1"/>
    <property type="match status" value="1"/>
</dbReference>
<dbReference type="Pfam" id="PF02096">
    <property type="entry name" value="60KD_IMP"/>
    <property type="match status" value="1"/>
</dbReference>
<dbReference type="InterPro" id="IPR028055">
    <property type="entry name" value="YidC/Oxa/ALB_C"/>
</dbReference>
<dbReference type="Proteomes" id="UP000290985">
    <property type="component" value="Chromosome"/>
</dbReference>
<reference evidence="8 9" key="1">
    <citation type="submission" date="2019-01" db="EMBL/GenBank/DDBJ databases">
        <authorList>
            <consortium name="Pathogen Informatics"/>
        </authorList>
    </citation>
    <scope>NUCLEOTIDE SEQUENCE [LARGE SCALE GENOMIC DNA]</scope>
    <source>
        <strain evidence="8 9">NCTC10181</strain>
    </source>
</reference>
<keyword evidence="3 6" id="KW-1133">Transmembrane helix</keyword>
<feature type="transmembrane region" description="Helical" evidence="6">
    <location>
        <begin position="524"/>
        <end position="541"/>
    </location>
</feature>
<evidence type="ECO:0000313" key="9">
    <source>
        <dbReference type="Proteomes" id="UP000290985"/>
    </source>
</evidence>
<dbReference type="OrthoDB" id="394558at2"/>
<evidence type="ECO:0000256" key="2">
    <source>
        <dbReference type="ARBA" id="ARBA00022692"/>
    </source>
</evidence>
<dbReference type="EMBL" id="LR215036">
    <property type="protein sequence ID" value="VEU74645.1"/>
    <property type="molecule type" value="Genomic_DNA"/>
</dbReference>
<evidence type="ECO:0000256" key="5">
    <source>
        <dbReference type="RuleBase" id="RU003945"/>
    </source>
</evidence>
<evidence type="ECO:0000256" key="6">
    <source>
        <dbReference type="SAM" id="Phobius"/>
    </source>
</evidence>
<name>A0A449B275_9BACT</name>
<feature type="transmembrane region" description="Helical" evidence="6">
    <location>
        <begin position="30"/>
        <end position="52"/>
    </location>
</feature>
<keyword evidence="9" id="KW-1185">Reference proteome</keyword>
<protein>
    <submittedName>
        <fullName evidence="8">Putative inner membrane protein translocase component YidC</fullName>
    </submittedName>
</protein>
<evidence type="ECO:0000256" key="3">
    <source>
        <dbReference type="ARBA" id="ARBA00022989"/>
    </source>
</evidence>
<comment type="similarity">
    <text evidence="5">Belongs to the OXA1/ALB3/YidC family.</text>
</comment>
<dbReference type="PANTHER" id="PTHR12428:SF65">
    <property type="entry name" value="CYTOCHROME C OXIDASE ASSEMBLY PROTEIN COX18, MITOCHONDRIAL"/>
    <property type="match status" value="1"/>
</dbReference>
<proteinExistence type="inferred from homology"/>
<dbReference type="NCBIfam" id="NF002567">
    <property type="entry name" value="PRK02201.1-2"/>
    <property type="match status" value="1"/>
</dbReference>
<evidence type="ECO:0000256" key="4">
    <source>
        <dbReference type="ARBA" id="ARBA00023136"/>
    </source>
</evidence>
<feature type="domain" description="Membrane insertase YidC/Oxa/ALB C-terminal" evidence="7">
    <location>
        <begin position="447"/>
        <end position="653"/>
    </location>
</feature>
<feature type="transmembrane region" description="Helical" evidence="6">
    <location>
        <begin position="570"/>
        <end position="593"/>
    </location>
</feature>
<organism evidence="8 9">
    <name type="scientific">Mycoplasmopsis citelli</name>
    <dbReference type="NCBI Taxonomy" id="171281"/>
    <lineage>
        <taxon>Bacteria</taxon>
        <taxon>Bacillati</taxon>
        <taxon>Mycoplasmatota</taxon>
        <taxon>Mycoplasmoidales</taxon>
        <taxon>Metamycoplasmataceae</taxon>
        <taxon>Mycoplasmopsis</taxon>
    </lineage>
</organism>
<keyword evidence="2 5" id="KW-0812">Transmembrane</keyword>
<evidence type="ECO:0000313" key="8">
    <source>
        <dbReference type="EMBL" id="VEU74645.1"/>
    </source>
</evidence>
<feature type="transmembrane region" description="Helical" evidence="6">
    <location>
        <begin position="614"/>
        <end position="631"/>
    </location>
</feature>
<dbReference type="RefSeq" id="WP_129725454.1">
    <property type="nucleotide sequence ID" value="NZ_LR215036.1"/>
</dbReference>
<dbReference type="AlphaFoldDB" id="A0A449B275"/>
<gene>
    <name evidence="8" type="ORF">NCTC10181_00502</name>
</gene>